<dbReference type="EMBL" id="CDHN01000001">
    <property type="protein sequence ID" value="CEJ80624.1"/>
    <property type="molecule type" value="Genomic_DNA"/>
</dbReference>
<gene>
    <name evidence="4" type="ORF">VHEMI00796</name>
</gene>
<dbReference type="Pfam" id="PF01546">
    <property type="entry name" value="Peptidase_M20"/>
    <property type="match status" value="1"/>
</dbReference>
<evidence type="ECO:0000259" key="3">
    <source>
        <dbReference type="Pfam" id="PF07687"/>
    </source>
</evidence>
<feature type="domain" description="Peptidase M20 dimerisation" evidence="3">
    <location>
        <begin position="198"/>
        <end position="289"/>
    </location>
</feature>
<dbReference type="InterPro" id="IPR017439">
    <property type="entry name" value="Amidohydrolase"/>
</dbReference>
<dbReference type="PANTHER" id="PTHR30575:SF4">
    <property type="entry name" value="PEPTIDASE M20 DOMAIN-CONTAINING PROTEIN 2"/>
    <property type="match status" value="1"/>
</dbReference>
<dbReference type="InterPro" id="IPR002933">
    <property type="entry name" value="Peptidase_M20"/>
</dbReference>
<reference evidence="4 5" key="1">
    <citation type="journal article" date="2015" name="Genome Announc.">
        <title>Draft Genome Sequence and Gene Annotation of the Entomopathogenic Fungus Verticillium hemipterigenum.</title>
        <authorList>
            <person name="Horn F."/>
            <person name="Habel A."/>
            <person name="Scharf D.H."/>
            <person name="Dworschak J."/>
            <person name="Brakhage A.A."/>
            <person name="Guthke R."/>
            <person name="Hertweck C."/>
            <person name="Linde J."/>
        </authorList>
    </citation>
    <scope>NUCLEOTIDE SEQUENCE [LARGE SCALE GENOMIC DNA]</scope>
</reference>
<keyword evidence="5" id="KW-1185">Reference proteome</keyword>
<dbReference type="Gene3D" id="3.30.70.360">
    <property type="match status" value="1"/>
</dbReference>
<dbReference type="AlphaFoldDB" id="A0A0A1T5N5"/>
<dbReference type="PANTHER" id="PTHR30575">
    <property type="entry name" value="PEPTIDASE M20"/>
    <property type="match status" value="1"/>
</dbReference>
<evidence type="ECO:0000313" key="5">
    <source>
        <dbReference type="Proteomes" id="UP000039046"/>
    </source>
</evidence>
<sequence length="424" mass="45844">MEADGFVVVPRPGEAQWPEENEPEHLRHLSNIIDGLAEELWPLNCLIHDNPELAYKEYKTHDALVKFMRTRKGWVVTPSAFGLPTAWRAVYDTGRPGPSVSFNAEMDALANLGHACGHNLIAMASLAAAIASAEILQSSSLTGKITIIGSPAEEGGAGGKIKLLQAGAYADADVSIISHPGIINNSPMVRTTAYTHLDVEYHGRAAHAARSPWQGVNALDALVIAYNSISVLRQQTRPDDVIGIQITNGGNRANIIHKYAAGAVSLRAVTAPRLEELKKKVEGCFRAGAEATGATVEITEVPGYYDHFPNRVLARSYRKYWLALPEVPEPALPPEGQFTFVKASTDQGNLSYALPSMNVSFAIPPGPERGQPHSPDFERASRKRGAFDAAMRVAKAMAGTAVDVCTIPGLLDDVKKQWRQDMGR</sequence>
<dbReference type="FunFam" id="3.30.70.360:FF:000004">
    <property type="entry name" value="Peptidase M20 domain-containing protein 2"/>
    <property type="match status" value="1"/>
</dbReference>
<dbReference type="NCBIfam" id="TIGR01891">
    <property type="entry name" value="amidohydrolases"/>
    <property type="match status" value="1"/>
</dbReference>
<dbReference type="Proteomes" id="UP000039046">
    <property type="component" value="Unassembled WGS sequence"/>
</dbReference>
<dbReference type="GO" id="GO:0016805">
    <property type="term" value="F:dipeptidase activity"/>
    <property type="evidence" value="ECO:0007669"/>
    <property type="project" value="InterPro"/>
</dbReference>
<evidence type="ECO:0000256" key="1">
    <source>
        <dbReference type="ARBA" id="ARBA00006247"/>
    </source>
</evidence>
<accession>A0A0A1T5N5</accession>
<dbReference type="Pfam" id="PF07687">
    <property type="entry name" value="M20_dimer"/>
    <property type="match status" value="1"/>
</dbReference>
<comment type="similarity">
    <text evidence="1 2">Belongs to the peptidase M20A family.</text>
</comment>
<dbReference type="PIRSF" id="PIRSF037226">
    <property type="entry name" value="Amidohydrolase_ACY1L2_prd"/>
    <property type="match status" value="1"/>
</dbReference>
<dbReference type="HOGENOM" id="CLU_031812_1_1_1"/>
<dbReference type="SUPFAM" id="SSF55031">
    <property type="entry name" value="Bacterial exopeptidase dimerisation domain"/>
    <property type="match status" value="1"/>
</dbReference>
<evidence type="ECO:0000313" key="4">
    <source>
        <dbReference type="EMBL" id="CEJ80624.1"/>
    </source>
</evidence>
<dbReference type="InterPro" id="IPR036264">
    <property type="entry name" value="Bact_exopeptidase_dim_dom"/>
</dbReference>
<proteinExistence type="inferred from homology"/>
<dbReference type="OrthoDB" id="6119954at2759"/>
<dbReference type="SUPFAM" id="SSF53187">
    <property type="entry name" value="Zn-dependent exopeptidases"/>
    <property type="match status" value="1"/>
</dbReference>
<dbReference type="InterPro" id="IPR052030">
    <property type="entry name" value="Peptidase_M20/M20A_hydrolases"/>
</dbReference>
<dbReference type="InterPro" id="IPR011650">
    <property type="entry name" value="Peptidase_M20_dimer"/>
</dbReference>
<dbReference type="Gene3D" id="3.40.630.10">
    <property type="entry name" value="Zn peptidases"/>
    <property type="match status" value="1"/>
</dbReference>
<protein>
    <recommendedName>
        <fullName evidence="2">Peptidase M20 domain-containing protein 2</fullName>
    </recommendedName>
</protein>
<name>A0A0A1T5N5_9HYPO</name>
<evidence type="ECO:0000256" key="2">
    <source>
        <dbReference type="PIRNR" id="PIRNR037226"/>
    </source>
</evidence>
<dbReference type="CDD" id="cd03887">
    <property type="entry name" value="M20_Acy1L2"/>
    <property type="match status" value="1"/>
</dbReference>
<organism evidence="4 5">
    <name type="scientific">[Torrubiella] hemipterigena</name>
    <dbReference type="NCBI Taxonomy" id="1531966"/>
    <lineage>
        <taxon>Eukaryota</taxon>
        <taxon>Fungi</taxon>
        <taxon>Dikarya</taxon>
        <taxon>Ascomycota</taxon>
        <taxon>Pezizomycotina</taxon>
        <taxon>Sordariomycetes</taxon>
        <taxon>Hypocreomycetidae</taxon>
        <taxon>Hypocreales</taxon>
        <taxon>Clavicipitaceae</taxon>
        <taxon>Clavicipitaceae incertae sedis</taxon>
        <taxon>'Torrubiella' clade</taxon>
    </lineage>
</organism>
<dbReference type="InterPro" id="IPR017144">
    <property type="entry name" value="Xaa-Arg_dipeptidase"/>
</dbReference>